<dbReference type="PANTHER" id="PTHR43244:SF1">
    <property type="entry name" value="5,10-METHYLENETETRAHYDROMETHANOPTERIN REDUCTASE"/>
    <property type="match status" value="1"/>
</dbReference>
<reference evidence="4 5" key="1">
    <citation type="submission" date="2018-11" db="EMBL/GenBank/DDBJ databases">
        <authorList>
            <person name="Li F."/>
        </authorList>
    </citation>
    <scope>NUCLEOTIDE SEQUENCE [LARGE SCALE GENOMIC DNA]</scope>
    <source>
        <strain evidence="4 5">YS17T</strain>
    </source>
</reference>
<name>A0A3N6YJK8_9ACTN</name>
<dbReference type="EMBL" id="RQJX01000001">
    <property type="protein sequence ID" value="RQN09964.1"/>
    <property type="molecule type" value="Genomic_DNA"/>
</dbReference>
<organism evidence="4 5">
    <name type="scientific">Aeromicrobium camelliae</name>
    <dbReference type="NCBI Taxonomy" id="1538144"/>
    <lineage>
        <taxon>Bacteria</taxon>
        <taxon>Bacillati</taxon>
        <taxon>Actinomycetota</taxon>
        <taxon>Actinomycetes</taxon>
        <taxon>Propionibacteriales</taxon>
        <taxon>Nocardioidaceae</taxon>
        <taxon>Aeromicrobium</taxon>
    </lineage>
</organism>
<dbReference type="Gene3D" id="3.20.20.30">
    <property type="entry name" value="Luciferase-like domain"/>
    <property type="match status" value="1"/>
</dbReference>
<dbReference type="InterPro" id="IPR050564">
    <property type="entry name" value="F420-G6PD/mer"/>
</dbReference>
<dbReference type="InterPro" id="IPR036661">
    <property type="entry name" value="Luciferase-like_sf"/>
</dbReference>
<dbReference type="SUPFAM" id="SSF51679">
    <property type="entry name" value="Bacterial luciferase-like"/>
    <property type="match status" value="1"/>
</dbReference>
<dbReference type="OrthoDB" id="180193at2"/>
<evidence type="ECO:0000256" key="1">
    <source>
        <dbReference type="ARBA" id="ARBA00023002"/>
    </source>
</evidence>
<comment type="caution">
    <text evidence="4">The sequence shown here is derived from an EMBL/GenBank/DDBJ whole genome shotgun (WGS) entry which is preliminary data.</text>
</comment>
<evidence type="ECO:0000259" key="3">
    <source>
        <dbReference type="Pfam" id="PF00296"/>
    </source>
</evidence>
<evidence type="ECO:0000313" key="4">
    <source>
        <dbReference type="EMBL" id="RQN09964.1"/>
    </source>
</evidence>
<accession>A0A3N6YJK8</accession>
<gene>
    <name evidence="4" type="ORF">EHW97_00220</name>
</gene>
<keyword evidence="5" id="KW-1185">Reference proteome</keyword>
<dbReference type="GO" id="GO:0016705">
    <property type="term" value="F:oxidoreductase activity, acting on paired donors, with incorporation or reduction of molecular oxygen"/>
    <property type="evidence" value="ECO:0007669"/>
    <property type="project" value="InterPro"/>
</dbReference>
<feature type="domain" description="Luciferase-like" evidence="3">
    <location>
        <begin position="76"/>
        <end position="351"/>
    </location>
</feature>
<sequence length="392" mass="42220">MTMSSNSASSVQASELVAGAGEPHQLGRSLMEPVFPNREQRIASGGSGKGIPLASRPRSRRRPMDHSARPVRLGWHASHEQFGPAELLGWAADAERAGFDEVWASDHLAPWSARQGHSGFVWSWLGAALATTSVSYGVVTTPGYRYPPSVLAQAIGTLTTMYPGRLSVGFGTGEALNEAAVNGSWPSKSDRRRALQRDLESIAMLLRGEGVARAGGLARIYETPDEPPTIGGCALTTATARWLGTWAPGFVTVADVLDETRERVEAYREGAGPDRPVALKAQISYGRTHDEAVAEAAEQWRNPLLSPELLSELRTPEEFDEAAAKVPVSRVEERIRCLDSPEALMEWVGALTDACRPDLIVVHNVASDQGLLLDALRQWSGSRDRLAAAIAS</sequence>
<feature type="compositionally biased region" description="Low complexity" evidence="2">
    <location>
        <begin position="1"/>
        <end position="14"/>
    </location>
</feature>
<dbReference type="InterPro" id="IPR011251">
    <property type="entry name" value="Luciferase-like_dom"/>
</dbReference>
<dbReference type="Pfam" id="PF00296">
    <property type="entry name" value="Bac_luciferase"/>
    <property type="match status" value="1"/>
</dbReference>
<dbReference type="CDD" id="cd01097">
    <property type="entry name" value="Tetrahydromethanopterin_reductase"/>
    <property type="match status" value="1"/>
</dbReference>
<dbReference type="Proteomes" id="UP000275225">
    <property type="component" value="Unassembled WGS sequence"/>
</dbReference>
<evidence type="ECO:0000256" key="2">
    <source>
        <dbReference type="SAM" id="MobiDB-lite"/>
    </source>
</evidence>
<proteinExistence type="predicted"/>
<dbReference type="PANTHER" id="PTHR43244">
    <property type="match status" value="1"/>
</dbReference>
<protein>
    <submittedName>
        <fullName evidence="4">LLM class flavin-dependent oxidoreductase</fullName>
    </submittedName>
</protein>
<keyword evidence="1" id="KW-0560">Oxidoreductase</keyword>
<evidence type="ECO:0000313" key="5">
    <source>
        <dbReference type="Proteomes" id="UP000275225"/>
    </source>
</evidence>
<dbReference type="AlphaFoldDB" id="A0A3N6YJK8"/>
<feature type="region of interest" description="Disordered" evidence="2">
    <location>
        <begin position="1"/>
        <end position="72"/>
    </location>
</feature>